<evidence type="ECO:0000313" key="2">
    <source>
        <dbReference type="Proteomes" id="UP001169760"/>
    </source>
</evidence>
<dbReference type="EMBL" id="JAUOPB010000004">
    <property type="protein sequence ID" value="MDO6422290.1"/>
    <property type="molecule type" value="Genomic_DNA"/>
</dbReference>
<sequence>MNNDFLPDRDGVWERFKESAKDTYNAQEIGWLQPMFFEAEFDYGNVEKYGRFAKDYIRAFTFSPVQNVKVWTRRFSEDLPTWLGDEYQDELYGILVNHGYSQCYQVSNYGWPFQLTVDWFHFCFGEEIESASYKFLNYDVGIHPLLRSSLKGLHETYLLSIRDWLKGNDKLINSFHVQTAKFWLSTLKWLHPVFFSRELAVGAEQVQCLLQDLFIEIRNAPNLSLDSEREVFLKYLVSYLESDKVPVDCNALWEASQKEDFLHSKDVDSLANPDGFMQLNHRKISMWMRRNMESQL</sequence>
<evidence type="ECO:0000313" key="1">
    <source>
        <dbReference type="EMBL" id="MDO6422290.1"/>
    </source>
</evidence>
<proteinExistence type="predicted"/>
<gene>
    <name evidence="1" type="ORF">Q4521_07375</name>
</gene>
<name>A0AAW7X425_9GAMM</name>
<dbReference type="Proteomes" id="UP001169760">
    <property type="component" value="Unassembled WGS sequence"/>
</dbReference>
<accession>A0AAW7X425</accession>
<organism evidence="1 2">
    <name type="scientific">Saccharophagus degradans</name>
    <dbReference type="NCBI Taxonomy" id="86304"/>
    <lineage>
        <taxon>Bacteria</taxon>
        <taxon>Pseudomonadati</taxon>
        <taxon>Pseudomonadota</taxon>
        <taxon>Gammaproteobacteria</taxon>
        <taxon>Cellvibrionales</taxon>
        <taxon>Cellvibrionaceae</taxon>
        <taxon>Saccharophagus</taxon>
    </lineage>
</organism>
<dbReference type="RefSeq" id="WP_303492208.1">
    <property type="nucleotide sequence ID" value="NZ_JAUOPB010000004.1"/>
</dbReference>
<dbReference type="AlphaFoldDB" id="A0AAW7X425"/>
<reference evidence="1" key="1">
    <citation type="submission" date="2023-07" db="EMBL/GenBank/DDBJ databases">
        <title>Genome content predicts the carbon catabolic preferences of heterotrophic bacteria.</title>
        <authorList>
            <person name="Gralka M."/>
        </authorList>
    </citation>
    <scope>NUCLEOTIDE SEQUENCE</scope>
    <source>
        <strain evidence="1">I3M17_2</strain>
    </source>
</reference>
<protein>
    <submittedName>
        <fullName evidence="1">Uncharacterized protein</fullName>
    </submittedName>
</protein>
<comment type="caution">
    <text evidence="1">The sequence shown here is derived from an EMBL/GenBank/DDBJ whole genome shotgun (WGS) entry which is preliminary data.</text>
</comment>